<evidence type="ECO:0000313" key="3">
    <source>
        <dbReference type="Proteomes" id="UP000743370"/>
    </source>
</evidence>
<accession>A0A8T0LAU1</accession>
<feature type="compositionally biased region" description="Basic residues" evidence="1">
    <location>
        <begin position="51"/>
        <end position="60"/>
    </location>
</feature>
<dbReference type="AlphaFoldDB" id="A0A8T0LAU1"/>
<organism evidence="2 3">
    <name type="scientific">Phaseolus angularis</name>
    <name type="common">Azuki bean</name>
    <name type="synonym">Vigna angularis</name>
    <dbReference type="NCBI Taxonomy" id="3914"/>
    <lineage>
        <taxon>Eukaryota</taxon>
        <taxon>Viridiplantae</taxon>
        <taxon>Streptophyta</taxon>
        <taxon>Embryophyta</taxon>
        <taxon>Tracheophyta</taxon>
        <taxon>Spermatophyta</taxon>
        <taxon>Magnoliopsida</taxon>
        <taxon>eudicotyledons</taxon>
        <taxon>Gunneridae</taxon>
        <taxon>Pentapetalae</taxon>
        <taxon>rosids</taxon>
        <taxon>fabids</taxon>
        <taxon>Fabales</taxon>
        <taxon>Fabaceae</taxon>
        <taxon>Papilionoideae</taxon>
        <taxon>50 kb inversion clade</taxon>
        <taxon>NPAAA clade</taxon>
        <taxon>indigoferoid/millettioid clade</taxon>
        <taxon>Phaseoleae</taxon>
        <taxon>Vigna</taxon>
    </lineage>
</organism>
<evidence type="ECO:0000256" key="1">
    <source>
        <dbReference type="SAM" id="MobiDB-lite"/>
    </source>
</evidence>
<reference evidence="2 3" key="1">
    <citation type="submission" date="2020-05" db="EMBL/GenBank/DDBJ databases">
        <title>Vigna angularis (adzuki bean) Var. LongXiaoDou No. 4 denovo assembly.</title>
        <authorList>
            <person name="Xiang H."/>
        </authorList>
    </citation>
    <scope>NUCLEOTIDE SEQUENCE [LARGE SCALE GENOMIC DNA]</scope>
    <source>
        <tissue evidence="2">Leaf</tissue>
    </source>
</reference>
<proteinExistence type="predicted"/>
<feature type="compositionally biased region" description="Polar residues" evidence="1">
    <location>
        <begin position="67"/>
        <end position="80"/>
    </location>
</feature>
<name>A0A8T0LAU1_PHAAN</name>
<gene>
    <name evidence="2" type="ORF">HKW66_Vig0039160</name>
</gene>
<comment type="caution">
    <text evidence="2">The sequence shown here is derived from an EMBL/GenBank/DDBJ whole genome shotgun (WGS) entry which is preliminary data.</text>
</comment>
<evidence type="ECO:0000313" key="2">
    <source>
        <dbReference type="EMBL" id="KAG2409094.1"/>
    </source>
</evidence>
<dbReference type="Proteomes" id="UP000743370">
    <property type="component" value="Unassembled WGS sequence"/>
</dbReference>
<sequence length="117" mass="12984">MALHSMVVPHTAVPGYGYVYRRTNTSIAQPPPPQGHCRDEPASKYNVTRAKSTRRRRNTSRKANTRDGSPSEKNAPQATNPCLCPVSLPHMRRRVTPTPTPLSHAAAKPLWETEMDA</sequence>
<feature type="region of interest" description="Disordered" evidence="1">
    <location>
        <begin position="24"/>
        <end position="117"/>
    </location>
</feature>
<dbReference type="EMBL" id="JABFOF010000001">
    <property type="protein sequence ID" value="KAG2409094.1"/>
    <property type="molecule type" value="Genomic_DNA"/>
</dbReference>
<protein>
    <submittedName>
        <fullName evidence="2">Uncharacterized protein</fullName>
    </submittedName>
</protein>